<gene>
    <name evidence="2" type="ORF">BDP55DRAFT_729403</name>
</gene>
<evidence type="ECO:0000313" key="2">
    <source>
        <dbReference type="EMBL" id="KAK1674754.1"/>
    </source>
</evidence>
<keyword evidence="3" id="KW-1185">Reference proteome</keyword>
<comment type="caution">
    <text evidence="2">The sequence shown here is derived from an EMBL/GenBank/DDBJ whole genome shotgun (WGS) entry which is preliminary data.</text>
</comment>
<protein>
    <submittedName>
        <fullName evidence="2">Uncharacterized protein</fullName>
    </submittedName>
</protein>
<name>A0AAJ0EX08_9PEZI</name>
<proteinExistence type="predicted"/>
<dbReference type="GeneID" id="85464086"/>
<dbReference type="RefSeq" id="XP_060428757.1">
    <property type="nucleotide sequence ID" value="XM_060579560.1"/>
</dbReference>
<feature type="region of interest" description="Disordered" evidence="1">
    <location>
        <begin position="49"/>
        <end position="69"/>
    </location>
</feature>
<accession>A0AAJ0EX08</accession>
<reference evidence="2" key="1">
    <citation type="submission" date="2021-06" db="EMBL/GenBank/DDBJ databases">
        <title>Comparative genomics, transcriptomics and evolutionary studies reveal genomic signatures of adaptation to plant cell wall in hemibiotrophic fungi.</title>
        <authorList>
            <consortium name="DOE Joint Genome Institute"/>
            <person name="Baroncelli R."/>
            <person name="Diaz J.F."/>
            <person name="Benocci T."/>
            <person name="Peng M."/>
            <person name="Battaglia E."/>
            <person name="Haridas S."/>
            <person name="Andreopoulos W."/>
            <person name="Labutti K."/>
            <person name="Pangilinan J."/>
            <person name="Floch G.L."/>
            <person name="Makela M.R."/>
            <person name="Henrissat B."/>
            <person name="Grigoriev I.V."/>
            <person name="Crouch J.A."/>
            <person name="De Vries R.P."/>
            <person name="Sukno S.A."/>
            <person name="Thon M.R."/>
        </authorList>
    </citation>
    <scope>NUCLEOTIDE SEQUENCE</scope>
    <source>
        <strain evidence="2">CBS 193.32</strain>
    </source>
</reference>
<evidence type="ECO:0000313" key="3">
    <source>
        <dbReference type="Proteomes" id="UP001224890"/>
    </source>
</evidence>
<evidence type="ECO:0000256" key="1">
    <source>
        <dbReference type="SAM" id="MobiDB-lite"/>
    </source>
</evidence>
<organism evidence="2 3">
    <name type="scientific">Colletotrichum godetiae</name>
    <dbReference type="NCBI Taxonomy" id="1209918"/>
    <lineage>
        <taxon>Eukaryota</taxon>
        <taxon>Fungi</taxon>
        <taxon>Dikarya</taxon>
        <taxon>Ascomycota</taxon>
        <taxon>Pezizomycotina</taxon>
        <taxon>Sordariomycetes</taxon>
        <taxon>Hypocreomycetidae</taxon>
        <taxon>Glomerellales</taxon>
        <taxon>Glomerellaceae</taxon>
        <taxon>Colletotrichum</taxon>
        <taxon>Colletotrichum acutatum species complex</taxon>
    </lineage>
</organism>
<dbReference type="Proteomes" id="UP001224890">
    <property type="component" value="Unassembled WGS sequence"/>
</dbReference>
<dbReference type="EMBL" id="JAHMHR010000024">
    <property type="protein sequence ID" value="KAK1674754.1"/>
    <property type="molecule type" value="Genomic_DNA"/>
</dbReference>
<dbReference type="AlphaFoldDB" id="A0AAJ0EX08"/>
<sequence length="253" mass="28102">MIYCKPGAQHHFSQSRLDANGQTNAAHLTAWLPHGRAHNTILLTHHKTPLPPPRLSSPNAPYGPQAHPRRDCRRHAHIAGPDTGLRPASLLPSSQHERLLLELLPFKDTTKFHDWLDSNFVRGPWNEFNADFLSRAIADAAAAGVVGPTGLPAGPSAVPEPEKVRTAQAAREALNARKVKFVVYRPDKSAWTAEDHHVRFIVTLVADNMLQNLWYESEWKKKGLDIAKAAYEVLIFLKATMVYADPNPPSYSA</sequence>